<dbReference type="AlphaFoldDB" id="A0A2J7ZHW4"/>
<dbReference type="Proteomes" id="UP000236333">
    <property type="component" value="Unassembled WGS sequence"/>
</dbReference>
<dbReference type="OrthoDB" id="552506at2759"/>
<evidence type="ECO:0000313" key="2">
    <source>
        <dbReference type="EMBL" id="PNG99819.1"/>
    </source>
</evidence>
<sequence>MPAGAASSPASARDDGSSSRLEPLTFSRWFARQAYACDLLLLLLELLTVNAMHRSEQLFDRVCLPTGGGPHAALQELPLEPAAYRADALMAAFPCGASCAGRLLYVLRTAAVLDPRIGLRLMDWGNVAHTVGQLLTLAVALATPSLYERTRHGLFVATTAATLLGIWASAAWTVDALVPLAASPSGARRDVSPIYFG</sequence>
<feature type="region of interest" description="Disordered" evidence="1">
    <location>
        <begin position="1"/>
        <end position="20"/>
    </location>
</feature>
<reference evidence="2 3" key="1">
    <citation type="journal article" date="2017" name="Mol. Biol. Evol.">
        <title>The 4-celled Tetrabaena socialis nuclear genome reveals the essential components for genetic control of cell number at the origin of multicellularity in the volvocine lineage.</title>
        <authorList>
            <person name="Featherston J."/>
            <person name="Arakaki Y."/>
            <person name="Hanschen E.R."/>
            <person name="Ferris P.J."/>
            <person name="Michod R.E."/>
            <person name="Olson B.J.S.C."/>
            <person name="Nozaki H."/>
            <person name="Durand P.M."/>
        </authorList>
    </citation>
    <scope>NUCLEOTIDE SEQUENCE [LARGE SCALE GENOMIC DNA]</scope>
    <source>
        <strain evidence="2 3">NIES-571</strain>
    </source>
</reference>
<keyword evidence="3" id="KW-1185">Reference proteome</keyword>
<feature type="non-terminal residue" evidence="2">
    <location>
        <position position="197"/>
    </location>
</feature>
<evidence type="ECO:0000313" key="3">
    <source>
        <dbReference type="Proteomes" id="UP000236333"/>
    </source>
</evidence>
<proteinExistence type="predicted"/>
<accession>A0A2J7ZHW4</accession>
<dbReference type="EMBL" id="PGGS01002096">
    <property type="protein sequence ID" value="PNG99819.1"/>
    <property type="molecule type" value="Genomic_DNA"/>
</dbReference>
<organism evidence="2 3">
    <name type="scientific">Tetrabaena socialis</name>
    <dbReference type="NCBI Taxonomy" id="47790"/>
    <lineage>
        <taxon>Eukaryota</taxon>
        <taxon>Viridiplantae</taxon>
        <taxon>Chlorophyta</taxon>
        <taxon>core chlorophytes</taxon>
        <taxon>Chlorophyceae</taxon>
        <taxon>CS clade</taxon>
        <taxon>Chlamydomonadales</taxon>
        <taxon>Tetrabaenaceae</taxon>
        <taxon>Tetrabaena</taxon>
    </lineage>
</organism>
<gene>
    <name evidence="2" type="ORF">TSOC_014391</name>
</gene>
<feature type="compositionally biased region" description="Low complexity" evidence="1">
    <location>
        <begin position="1"/>
        <end position="11"/>
    </location>
</feature>
<comment type="caution">
    <text evidence="2">The sequence shown here is derived from an EMBL/GenBank/DDBJ whole genome shotgun (WGS) entry which is preliminary data.</text>
</comment>
<evidence type="ECO:0000256" key="1">
    <source>
        <dbReference type="SAM" id="MobiDB-lite"/>
    </source>
</evidence>
<name>A0A2J7ZHW4_9CHLO</name>
<protein>
    <submittedName>
        <fullName evidence="2">Uncharacterized protein</fullName>
    </submittedName>
</protein>